<sequence length="116" mass="13087">MATDEDLRAYLHEQLEAAVVGGYQNEKQVLTSLEELARHELRDDAEVERLLALARRRLEEHRVEESSWTEPTVNDALDRAFQELTRNGILALPPGGPVAARVLWFPGTANDLQVVQ</sequence>
<dbReference type="EMBL" id="JPMI01000034">
    <property type="protein sequence ID" value="KFA93914.1"/>
    <property type="molecule type" value="Genomic_DNA"/>
</dbReference>
<comment type="caution">
    <text evidence="2">The sequence shown here is derived from an EMBL/GenBank/DDBJ whole genome shotgun (WGS) entry which is preliminary data.</text>
</comment>
<evidence type="ECO:0000259" key="1">
    <source>
        <dbReference type="Pfam" id="PF21831"/>
    </source>
</evidence>
<protein>
    <recommendedName>
        <fullName evidence="1">DUF6891 domain-containing protein</fullName>
    </recommendedName>
</protein>
<organism evidence="2 3">
    <name type="scientific">Archangium violaceum Cb vi76</name>
    <dbReference type="NCBI Taxonomy" id="1406225"/>
    <lineage>
        <taxon>Bacteria</taxon>
        <taxon>Pseudomonadati</taxon>
        <taxon>Myxococcota</taxon>
        <taxon>Myxococcia</taxon>
        <taxon>Myxococcales</taxon>
        <taxon>Cystobacterineae</taxon>
        <taxon>Archangiaceae</taxon>
        <taxon>Archangium</taxon>
    </lineage>
</organism>
<evidence type="ECO:0000313" key="2">
    <source>
        <dbReference type="EMBL" id="KFA93914.1"/>
    </source>
</evidence>
<evidence type="ECO:0000313" key="3">
    <source>
        <dbReference type="Proteomes" id="UP000028547"/>
    </source>
</evidence>
<proteinExistence type="predicted"/>
<dbReference type="RefSeq" id="WP_043390826.1">
    <property type="nucleotide sequence ID" value="NZ_JPMI01000034.1"/>
</dbReference>
<dbReference type="AlphaFoldDB" id="A0A084SZM9"/>
<accession>A0A084SZM9</accession>
<feature type="domain" description="DUF6891" evidence="1">
    <location>
        <begin position="5"/>
        <end position="92"/>
    </location>
</feature>
<dbReference type="InterPro" id="IPR054186">
    <property type="entry name" value="DUF6891"/>
</dbReference>
<gene>
    <name evidence="2" type="ORF">Q664_06160</name>
</gene>
<dbReference type="Proteomes" id="UP000028547">
    <property type="component" value="Unassembled WGS sequence"/>
</dbReference>
<dbReference type="Pfam" id="PF21831">
    <property type="entry name" value="DUF6891"/>
    <property type="match status" value="1"/>
</dbReference>
<name>A0A084SZM9_9BACT</name>
<reference evidence="2 3" key="1">
    <citation type="submission" date="2014-07" db="EMBL/GenBank/DDBJ databases">
        <title>Draft Genome Sequence of Gephyronic Acid Producer, Cystobacter violaceus Strain Cb vi76.</title>
        <authorList>
            <person name="Stevens D.C."/>
            <person name="Young J."/>
            <person name="Carmichael R."/>
            <person name="Tan J."/>
            <person name="Taylor R.E."/>
        </authorList>
    </citation>
    <scope>NUCLEOTIDE SEQUENCE [LARGE SCALE GENOMIC DNA]</scope>
    <source>
        <strain evidence="2 3">Cb vi76</strain>
    </source>
</reference>